<dbReference type="Pfam" id="PF09951">
    <property type="entry name" value="Imm33"/>
    <property type="match status" value="1"/>
</dbReference>
<protein>
    <submittedName>
        <fullName evidence="2">DUF2185 domain-containing protein</fullName>
    </submittedName>
</protein>
<dbReference type="RefSeq" id="WP_343225862.1">
    <property type="nucleotide sequence ID" value="NZ_JAJGAK010000001.1"/>
</dbReference>
<name>A0ABS8JDW4_9GAMM</name>
<evidence type="ECO:0000313" key="3">
    <source>
        <dbReference type="Proteomes" id="UP001165293"/>
    </source>
</evidence>
<accession>A0ABS8JDW4</accession>
<evidence type="ECO:0000313" key="2">
    <source>
        <dbReference type="EMBL" id="MCC8361803.1"/>
    </source>
</evidence>
<gene>
    <name evidence="2" type="ORF">LK996_01730</name>
</gene>
<reference evidence="2" key="1">
    <citation type="submission" date="2021-10" db="EMBL/GenBank/DDBJ databases">
        <authorList>
            <person name="Lyu M."/>
            <person name="Wang X."/>
            <person name="Meng X."/>
            <person name="Xu K."/>
        </authorList>
    </citation>
    <scope>NUCLEOTIDE SEQUENCE</scope>
    <source>
        <strain evidence="2">A6</strain>
    </source>
</reference>
<comment type="caution">
    <text evidence="2">The sequence shown here is derived from an EMBL/GenBank/DDBJ whole genome shotgun (WGS) entry which is preliminary data.</text>
</comment>
<dbReference type="Proteomes" id="UP001165293">
    <property type="component" value="Unassembled WGS sequence"/>
</dbReference>
<dbReference type="EMBL" id="JAJGAK010000001">
    <property type="protein sequence ID" value="MCC8361803.1"/>
    <property type="molecule type" value="Genomic_DNA"/>
</dbReference>
<dbReference type="InterPro" id="IPR018689">
    <property type="entry name" value="Imm33_dom"/>
</dbReference>
<evidence type="ECO:0000259" key="1">
    <source>
        <dbReference type="Pfam" id="PF09951"/>
    </source>
</evidence>
<organism evidence="2 3">
    <name type="scientific">Noviluteimonas lactosilytica</name>
    <dbReference type="NCBI Taxonomy" id="2888523"/>
    <lineage>
        <taxon>Bacteria</taxon>
        <taxon>Pseudomonadati</taxon>
        <taxon>Pseudomonadota</taxon>
        <taxon>Gammaproteobacteria</taxon>
        <taxon>Lysobacterales</taxon>
        <taxon>Lysobacteraceae</taxon>
        <taxon>Noviluteimonas</taxon>
    </lineage>
</organism>
<sequence length="35" mass="3946">MASDRITVDDAKVGYCYREDPEDSVDSGWRFFAGS</sequence>
<keyword evidence="3" id="KW-1185">Reference proteome</keyword>
<feature type="domain" description="Immunity protein Imm33" evidence="1">
    <location>
        <begin position="1"/>
        <end position="34"/>
    </location>
</feature>
<proteinExistence type="predicted"/>